<dbReference type="EMBL" id="HG671221">
    <property type="protein sequence ID" value="CDI80489.1"/>
    <property type="molecule type" value="Genomic_DNA"/>
</dbReference>
<evidence type="ECO:0000313" key="2">
    <source>
        <dbReference type="EMBL" id="CDI80489.1"/>
    </source>
</evidence>
<reference evidence="2" key="2">
    <citation type="submission" date="2013-10" db="EMBL/GenBank/DDBJ databases">
        <authorList>
            <person name="Aslett M."/>
        </authorList>
    </citation>
    <scope>NUCLEOTIDE SEQUENCE</scope>
    <source>
        <strain evidence="2">Houghton</strain>
    </source>
</reference>
<dbReference type="AlphaFoldDB" id="U6GPD9"/>
<feature type="region of interest" description="Disordered" evidence="1">
    <location>
        <begin position="197"/>
        <end position="222"/>
    </location>
</feature>
<proteinExistence type="predicted"/>
<evidence type="ECO:0000313" key="3">
    <source>
        <dbReference type="Proteomes" id="UP000018050"/>
    </source>
</evidence>
<feature type="compositionally biased region" description="Basic and acidic residues" evidence="1">
    <location>
        <begin position="262"/>
        <end position="272"/>
    </location>
</feature>
<accession>U6GPD9</accession>
<protein>
    <submittedName>
        <fullName evidence="2">Uncharacterized protein</fullName>
    </submittedName>
</protein>
<keyword evidence="3" id="KW-1185">Reference proteome</keyword>
<dbReference type="VEuPathDB" id="ToxoDB:EAH_00051930"/>
<dbReference type="GeneID" id="25273263"/>
<dbReference type="OMA" id="GKMAFCT"/>
<reference evidence="2" key="1">
    <citation type="submission" date="2013-10" db="EMBL/GenBank/DDBJ databases">
        <title>Genomic analysis of the causative agents of coccidiosis in chickens.</title>
        <authorList>
            <person name="Reid A.J."/>
            <person name="Blake D."/>
            <person name="Billington K."/>
            <person name="Browne H."/>
            <person name="Dunn M."/>
            <person name="Hung S."/>
            <person name="Kawahara F."/>
            <person name="Miranda-Saavedra D."/>
            <person name="Mourier T."/>
            <person name="Nagra H."/>
            <person name="Otto T.D."/>
            <person name="Rawlings N."/>
            <person name="Sanchez A."/>
            <person name="Sanders M."/>
            <person name="Subramaniam C."/>
            <person name="Tay Y."/>
            <person name="Dear P."/>
            <person name="Doerig C."/>
            <person name="Gruber A."/>
            <person name="Parkinson J."/>
            <person name="Shirley M."/>
            <person name="Wan K.L."/>
            <person name="Berriman M."/>
            <person name="Tomley F."/>
            <person name="Pain A."/>
        </authorList>
    </citation>
    <scope>NUCLEOTIDE SEQUENCE</scope>
    <source>
        <strain evidence="2">Houghton</strain>
    </source>
</reference>
<organism evidence="2 3">
    <name type="scientific">Eimeria acervulina</name>
    <name type="common">Coccidian parasite</name>
    <dbReference type="NCBI Taxonomy" id="5801"/>
    <lineage>
        <taxon>Eukaryota</taxon>
        <taxon>Sar</taxon>
        <taxon>Alveolata</taxon>
        <taxon>Apicomplexa</taxon>
        <taxon>Conoidasida</taxon>
        <taxon>Coccidia</taxon>
        <taxon>Eucoccidiorida</taxon>
        <taxon>Eimeriorina</taxon>
        <taxon>Eimeriidae</taxon>
        <taxon>Eimeria</taxon>
    </lineage>
</organism>
<dbReference type="OrthoDB" id="354454at2759"/>
<feature type="region of interest" description="Disordered" evidence="1">
    <location>
        <begin position="242"/>
        <end position="272"/>
    </location>
</feature>
<evidence type="ECO:0000256" key="1">
    <source>
        <dbReference type="SAM" id="MobiDB-lite"/>
    </source>
</evidence>
<dbReference type="Proteomes" id="UP000018050">
    <property type="component" value="Unassembled WGS sequence"/>
</dbReference>
<gene>
    <name evidence="2" type="ORF">EAH_00051930</name>
</gene>
<name>U6GPD9_EIMAC</name>
<feature type="compositionally biased region" description="Polar residues" evidence="1">
    <location>
        <begin position="242"/>
        <end position="256"/>
    </location>
</feature>
<sequence>MERAIKRRDYLQGFAGKPSDKLAGGLGQRRPLTQAVADADAAGVCTGRLTSLSLCTRKKTDWLHRNSRESIPWYWGDPQCSNMNSSISSGKQQQLQHVHSQKRCNKVRYCGLDPEEQRLHFQTRWKPVDGKMAFCTARREGSAAVECSVDCIDRDKTYHTWKKMHGEQRHTESHLQFDRFLTVEESAKRFDRLPVVINRNPPTANPDGPFEKPREKGGNLNRQFIPREDAKRLDDFKTHANLSSKSGHLQTSTLLNLTGAEPGEKSKGQRRSCVDHAFDFILPPSP</sequence>
<dbReference type="RefSeq" id="XP_013249562.1">
    <property type="nucleotide sequence ID" value="XM_013394108.1"/>
</dbReference>